<organism evidence="1 2">
    <name type="scientific">Pedobacter terrae</name>
    <dbReference type="NCBI Taxonomy" id="405671"/>
    <lineage>
        <taxon>Bacteria</taxon>
        <taxon>Pseudomonadati</taxon>
        <taxon>Bacteroidota</taxon>
        <taxon>Sphingobacteriia</taxon>
        <taxon>Sphingobacteriales</taxon>
        <taxon>Sphingobacteriaceae</taxon>
        <taxon>Pedobacter</taxon>
    </lineage>
</organism>
<name>A0A1G7N9M1_9SPHI</name>
<dbReference type="Proteomes" id="UP000199643">
    <property type="component" value="Unassembled WGS sequence"/>
</dbReference>
<proteinExistence type="predicted"/>
<dbReference type="EMBL" id="FNCH01000001">
    <property type="protein sequence ID" value="SDF70631.1"/>
    <property type="molecule type" value="Genomic_DNA"/>
</dbReference>
<keyword evidence="2" id="KW-1185">Reference proteome</keyword>
<evidence type="ECO:0000313" key="1">
    <source>
        <dbReference type="EMBL" id="SDF70631.1"/>
    </source>
</evidence>
<gene>
    <name evidence="1" type="ORF">SAMN05421827_101264</name>
</gene>
<dbReference type="STRING" id="405671.SAMN05421827_101264"/>
<dbReference type="AlphaFoldDB" id="A0A1G7N9M1"/>
<protein>
    <submittedName>
        <fullName evidence="1">Uncharacterized protein</fullName>
    </submittedName>
</protein>
<evidence type="ECO:0000313" key="2">
    <source>
        <dbReference type="Proteomes" id="UP000199643"/>
    </source>
</evidence>
<sequence>MLYLFCDYSFNIDDILAKKGAAPVGFKIVGPFVQIKSFYSLYLQTEIVKLRSDVL</sequence>
<accession>A0A1G7N9M1</accession>
<reference evidence="2" key="1">
    <citation type="submission" date="2016-10" db="EMBL/GenBank/DDBJ databases">
        <authorList>
            <person name="Varghese N."/>
            <person name="Submissions S."/>
        </authorList>
    </citation>
    <scope>NUCLEOTIDE SEQUENCE [LARGE SCALE GENOMIC DNA]</scope>
    <source>
        <strain evidence="2">DSM 17933</strain>
    </source>
</reference>